<accession>A0A9P8E953</accession>
<dbReference type="OrthoDB" id="756370at2759"/>
<dbReference type="AlphaFoldDB" id="A0A9P8E953"/>
<gene>
    <name evidence="8" type="ORF">KCU76_g12265</name>
</gene>
<dbReference type="PANTHER" id="PTHR18763">
    <property type="entry name" value="WD-REPEAT PROTEIN 18"/>
    <property type="match status" value="1"/>
</dbReference>
<keyword evidence="3 5" id="KW-0853">WD repeat</keyword>
<keyword evidence="6" id="KW-0539">Nucleus</keyword>
<keyword evidence="4" id="KW-0677">Repeat</keyword>
<dbReference type="GO" id="GO:0006261">
    <property type="term" value="P:DNA-templated DNA replication"/>
    <property type="evidence" value="ECO:0007669"/>
    <property type="project" value="TreeGrafter"/>
</dbReference>
<dbReference type="SUPFAM" id="SSF50978">
    <property type="entry name" value="WD40 repeat-like"/>
    <property type="match status" value="1"/>
</dbReference>
<comment type="subunit">
    <text evidence="6">Component of the RIX1 complex, composed of IPI1, RIX1/IPI2 and IPI3 in a 1:2:2 stoichiometry. The complex interacts (via RIX1) with MDN1 (via its hexameric AAA ATPase ring) and the pre-60S ribosome particles.</text>
</comment>
<reference evidence="8" key="2">
    <citation type="submission" date="2021-08" db="EMBL/GenBank/DDBJ databases">
        <authorList>
            <person name="Gostincar C."/>
            <person name="Sun X."/>
            <person name="Song Z."/>
            <person name="Gunde-Cimerman N."/>
        </authorList>
    </citation>
    <scope>NUCLEOTIDE SEQUENCE</scope>
    <source>
        <strain evidence="8">EXF-9911</strain>
    </source>
</reference>
<proteinExistence type="inferred from homology"/>
<comment type="subcellular location">
    <subcellularLocation>
        <location evidence="6">Nucleus</location>
    </subcellularLocation>
</comment>
<feature type="repeat" description="WD" evidence="5">
    <location>
        <begin position="126"/>
        <end position="159"/>
    </location>
</feature>
<name>A0A9P8E953_AURME</name>
<evidence type="ECO:0000256" key="6">
    <source>
        <dbReference type="RuleBase" id="RU369067"/>
    </source>
</evidence>
<feature type="non-terminal residue" evidence="8">
    <location>
        <position position="573"/>
    </location>
</feature>
<dbReference type="GO" id="GO:0120330">
    <property type="term" value="C:rixosome complex"/>
    <property type="evidence" value="ECO:0007669"/>
    <property type="project" value="UniProtKB-UniRule"/>
</dbReference>
<reference evidence="8" key="1">
    <citation type="journal article" date="2021" name="J Fungi (Basel)">
        <title>Virulence traits and population genomics of the black yeast Aureobasidium melanogenum.</title>
        <authorList>
            <person name="Cernosa A."/>
            <person name="Sun X."/>
            <person name="Gostincar C."/>
            <person name="Fang C."/>
            <person name="Gunde-Cimerman N."/>
            <person name="Song Z."/>
        </authorList>
    </citation>
    <scope>NUCLEOTIDE SEQUENCE</scope>
    <source>
        <strain evidence="8">EXF-9911</strain>
    </source>
</reference>
<dbReference type="InterPro" id="IPR045227">
    <property type="entry name" value="WDR18/Ipi3/RID3"/>
</dbReference>
<dbReference type="PANTHER" id="PTHR18763:SF0">
    <property type="entry name" value="WD REPEAT-CONTAINING PROTEIN 18"/>
    <property type="match status" value="1"/>
</dbReference>
<evidence type="ECO:0000256" key="1">
    <source>
        <dbReference type="ARBA" id="ARBA00002355"/>
    </source>
</evidence>
<dbReference type="Proteomes" id="UP000779574">
    <property type="component" value="Unassembled WGS sequence"/>
</dbReference>
<evidence type="ECO:0000256" key="7">
    <source>
        <dbReference type="SAM" id="MobiDB-lite"/>
    </source>
</evidence>
<protein>
    <recommendedName>
        <fullName evidence="6">Pre-rRNA-processing protein IPI3</fullName>
    </recommendedName>
</protein>
<dbReference type="InterPro" id="IPR001680">
    <property type="entry name" value="WD40_rpt"/>
</dbReference>
<dbReference type="Pfam" id="PF00400">
    <property type="entry name" value="WD40"/>
    <property type="match status" value="2"/>
</dbReference>
<dbReference type="GO" id="GO:0006364">
    <property type="term" value="P:rRNA processing"/>
    <property type="evidence" value="ECO:0007669"/>
    <property type="project" value="UniProtKB-UniRule"/>
</dbReference>
<feature type="region of interest" description="Disordered" evidence="7">
    <location>
        <begin position="538"/>
        <end position="573"/>
    </location>
</feature>
<dbReference type="FunFam" id="2.130.10.10:FF:000929">
    <property type="entry name" value="Ribosomal assembly complex component Ipi3"/>
    <property type="match status" value="1"/>
</dbReference>
<evidence type="ECO:0000313" key="8">
    <source>
        <dbReference type="EMBL" id="KAG9684651.1"/>
    </source>
</evidence>
<dbReference type="PROSITE" id="PS50294">
    <property type="entry name" value="WD_REPEATS_REGION"/>
    <property type="match status" value="1"/>
</dbReference>
<dbReference type="InterPro" id="IPR019775">
    <property type="entry name" value="WD40_repeat_CS"/>
</dbReference>
<evidence type="ECO:0000313" key="9">
    <source>
        <dbReference type="Proteomes" id="UP000779574"/>
    </source>
</evidence>
<comment type="similarity">
    <text evidence="2 6">Belongs to the WD repeat IPI3/WDR18 family.</text>
</comment>
<dbReference type="PROSITE" id="PS00678">
    <property type="entry name" value="WD_REPEATS_1"/>
    <property type="match status" value="1"/>
</dbReference>
<evidence type="ECO:0000256" key="3">
    <source>
        <dbReference type="ARBA" id="ARBA00022574"/>
    </source>
</evidence>
<dbReference type="PROSITE" id="PS50082">
    <property type="entry name" value="WD_REPEATS_2"/>
    <property type="match status" value="2"/>
</dbReference>
<dbReference type="Gene3D" id="2.130.10.10">
    <property type="entry name" value="YVTN repeat-like/Quinoprotein amine dehydrogenase"/>
    <property type="match status" value="2"/>
</dbReference>
<dbReference type="InterPro" id="IPR036322">
    <property type="entry name" value="WD40_repeat_dom_sf"/>
</dbReference>
<feature type="repeat" description="WD" evidence="5">
    <location>
        <begin position="180"/>
        <end position="224"/>
    </location>
</feature>
<comment type="function">
    <text evidence="1 6">Component of the RIX1 complex required for processing of ITS2 sequences from 35S pre-rRNA.</text>
</comment>
<sequence length="573" mass="61521">MLSEHFAASVSAATVAPKAASNSVKDVGISIFESQPHSGQRASFKKSNTAPNCLAVSASHVFAAQADKAVVNVYSREKGNQEATVPFQERITCLALACDDTVLVLGTQTGRIFAWETHTGRVVITSQAHLQQVTAIVVDPTSNFVLSASADASIHVWSLPSLLSFTNAALQGQHSPLHTLSAHRAAITSLVLGHSAGFCNIAVSASADQSCIVWDYHQNHLLRTVLLPEVPRCLALDPADRAFYTTYDDGSVQMVDFYSDTFSAANPNSVQHPLYDPAQAAMPVQPPPQTRWTPPSADQGAALSAILSYDGSMLMTGHANGNVLIWDVPLGRYSSTFTSAPMMGPVTNLVSLPVQGFPDARPARLSQVTIVKPKHAAFDKADLDGAVPGNYNLSLQFSRQLPMPHISASKKQPAVIDSEFLTALTHPVFPESLLADSLAELASWNGSAKPQFVASASSTDVAPVAVDPPVAEQQASDSADFMSLDAPASASGPNLEQQNEALRAELAALKRVQRATLMQMEALRKEKIELLAKIRQDLDDNMEDEVRKNEKSERAWSRLASKGEYVETDEESE</sequence>
<comment type="caution">
    <text evidence="8">The sequence shown here is derived from an EMBL/GenBank/DDBJ whole genome shotgun (WGS) entry which is preliminary data.</text>
</comment>
<feature type="compositionally biased region" description="Basic and acidic residues" evidence="7">
    <location>
        <begin position="538"/>
        <end position="556"/>
    </location>
</feature>
<dbReference type="GO" id="GO:0005656">
    <property type="term" value="C:nuclear pre-replicative complex"/>
    <property type="evidence" value="ECO:0007669"/>
    <property type="project" value="TreeGrafter"/>
</dbReference>
<organism evidence="8 9">
    <name type="scientific">Aureobasidium melanogenum</name>
    <name type="common">Aureobasidium pullulans var. melanogenum</name>
    <dbReference type="NCBI Taxonomy" id="46634"/>
    <lineage>
        <taxon>Eukaryota</taxon>
        <taxon>Fungi</taxon>
        <taxon>Dikarya</taxon>
        <taxon>Ascomycota</taxon>
        <taxon>Pezizomycotina</taxon>
        <taxon>Dothideomycetes</taxon>
        <taxon>Dothideomycetidae</taxon>
        <taxon>Dothideales</taxon>
        <taxon>Saccotheciaceae</taxon>
        <taxon>Aureobasidium</taxon>
    </lineage>
</organism>
<dbReference type="EMBL" id="JAHFXF010000624">
    <property type="protein sequence ID" value="KAG9684651.1"/>
    <property type="molecule type" value="Genomic_DNA"/>
</dbReference>
<evidence type="ECO:0000256" key="2">
    <source>
        <dbReference type="ARBA" id="ARBA00010143"/>
    </source>
</evidence>
<keyword evidence="6" id="KW-0698">rRNA processing</keyword>
<evidence type="ECO:0000256" key="5">
    <source>
        <dbReference type="PROSITE-ProRule" id="PRU00221"/>
    </source>
</evidence>
<dbReference type="InterPro" id="IPR015943">
    <property type="entry name" value="WD40/YVTN_repeat-like_dom_sf"/>
</dbReference>
<dbReference type="SMART" id="SM00320">
    <property type="entry name" value="WD40"/>
    <property type="match status" value="5"/>
</dbReference>
<evidence type="ECO:0000256" key="4">
    <source>
        <dbReference type="ARBA" id="ARBA00022737"/>
    </source>
</evidence>